<evidence type="ECO:0000313" key="7">
    <source>
        <dbReference type="Proteomes" id="UP000187251"/>
    </source>
</evidence>
<reference evidence="6 7" key="1">
    <citation type="submission" date="2016-09" db="EMBL/GenBank/DDBJ databases">
        <title>Phylogenomics of Achromobacter.</title>
        <authorList>
            <person name="Jeukens J."/>
            <person name="Freschi L."/>
            <person name="Vincent A.T."/>
            <person name="Emond-Rheault J.-G."/>
            <person name="Kukavica-Ibrulj I."/>
            <person name="Charette S.J."/>
            <person name="Levesque R.C."/>
        </authorList>
    </citation>
    <scope>NUCLEOTIDE SEQUENCE [LARGE SCALE GENOMIC DNA]</scope>
    <source>
        <strain evidence="6 7">AUS488</strain>
    </source>
</reference>
<dbReference type="NCBIfam" id="TIGR03862">
    <property type="entry name" value="flavo_PP4765"/>
    <property type="match status" value="1"/>
</dbReference>
<dbReference type="InterPro" id="IPR057661">
    <property type="entry name" value="RsdA/BaiN/AoA(So)_Rossmann"/>
</dbReference>
<evidence type="ECO:0000256" key="3">
    <source>
        <dbReference type="ARBA" id="ARBA00022827"/>
    </source>
</evidence>
<comment type="caution">
    <text evidence="6">The sequence shown here is derived from an EMBL/GenBank/DDBJ whole genome shotgun (WGS) entry which is preliminary data.</text>
</comment>
<dbReference type="NCBIfam" id="TIGR00275">
    <property type="entry name" value="aminoacetone oxidase family FAD-binding enzyme"/>
    <property type="match status" value="1"/>
</dbReference>
<evidence type="ECO:0000256" key="2">
    <source>
        <dbReference type="ARBA" id="ARBA00022630"/>
    </source>
</evidence>
<dbReference type="InterPro" id="IPR004792">
    <property type="entry name" value="BaiN-like"/>
</dbReference>
<dbReference type="Proteomes" id="UP000187251">
    <property type="component" value="Unassembled WGS sequence"/>
</dbReference>
<dbReference type="EMBL" id="MJMN01000013">
    <property type="protein sequence ID" value="OMG87814.1"/>
    <property type="molecule type" value="Genomic_DNA"/>
</dbReference>
<dbReference type="InterPro" id="IPR036188">
    <property type="entry name" value="FAD/NAD-bd_sf"/>
</dbReference>
<comment type="cofactor">
    <cofactor evidence="1">
        <name>FAD</name>
        <dbReference type="ChEBI" id="CHEBI:57692"/>
    </cofactor>
</comment>
<sequence length="416" mass="43749">MSASSWRVAVIGGGPAGLMAAEGLAARGIQVDVYDAMPSVGRKFLMAGRGGLNLTHSEAAAPFLARYGARAAQIEPWLRALDGDGLRAWARQLGIETFVGSSGRVFPAEMKAAPLLRAWLARLRASGVHFHMRHRWLGWPPAERPDAASLRFDTPDGVRTQAADAVVLALGGGSWAKLGSDGAWLPGLAAHGIAMAPLRAANCGFEVAWSPHFRQRHAGQPVKSVTLRCVGDAGPGPARQGEFVVTESGIEGSLVYALSALLRDRIEAAGQAVALLDLAPGWSDEKVLVAITHPRGARSMSSHLQSRLGLTGVKAGLLRECAGADDYRDPARLGRLIKALPLVLQRTRPIDEAISTAGGVRFDALAPGLMLRQAPGVFCAGEMLDWEAPTGGYLLTACMASGVIAAEGVARFLASR</sequence>
<dbReference type="SUPFAM" id="SSF160996">
    <property type="entry name" value="HI0933 insert domain-like"/>
    <property type="match status" value="1"/>
</dbReference>
<evidence type="ECO:0000259" key="4">
    <source>
        <dbReference type="Pfam" id="PF03486"/>
    </source>
</evidence>
<dbReference type="PRINTS" id="PR00419">
    <property type="entry name" value="ADXRDTASE"/>
</dbReference>
<dbReference type="InterPro" id="IPR023166">
    <property type="entry name" value="BaiN-like_dom_sf"/>
</dbReference>
<organism evidence="6 7">
    <name type="scientific">Alcaligenes xylosoxydans xylosoxydans</name>
    <name type="common">Achromobacter xylosoxidans</name>
    <dbReference type="NCBI Taxonomy" id="85698"/>
    <lineage>
        <taxon>Bacteria</taxon>
        <taxon>Pseudomonadati</taxon>
        <taxon>Pseudomonadota</taxon>
        <taxon>Betaproteobacteria</taxon>
        <taxon>Burkholderiales</taxon>
        <taxon>Alcaligenaceae</taxon>
        <taxon>Achromobacter</taxon>
    </lineage>
</organism>
<dbReference type="SUPFAM" id="SSF51905">
    <property type="entry name" value="FAD/NAD(P)-binding domain"/>
    <property type="match status" value="1"/>
</dbReference>
<dbReference type="Gene3D" id="1.10.8.260">
    <property type="entry name" value="HI0933 insert domain-like"/>
    <property type="match status" value="1"/>
</dbReference>
<evidence type="ECO:0000259" key="5">
    <source>
        <dbReference type="Pfam" id="PF22780"/>
    </source>
</evidence>
<dbReference type="InterPro" id="IPR022460">
    <property type="entry name" value="Flavoprotein_PP4765"/>
</dbReference>
<dbReference type="AlphaFoldDB" id="A0A1R1JTZ7"/>
<dbReference type="Pfam" id="PF22780">
    <property type="entry name" value="HI0933_like_1st"/>
    <property type="match status" value="1"/>
</dbReference>
<dbReference type="OrthoDB" id="5288829at2"/>
<evidence type="ECO:0000256" key="1">
    <source>
        <dbReference type="ARBA" id="ARBA00001974"/>
    </source>
</evidence>
<accession>A0A1R1JTZ7</accession>
<name>A0A1R1JTZ7_ALCXX</name>
<feature type="domain" description="RsdA/BaiN/AoA(So)-like Rossmann fold-like" evidence="4">
    <location>
        <begin position="7"/>
        <end position="407"/>
    </location>
</feature>
<dbReference type="PANTHER" id="PTHR42887:SF1">
    <property type="entry name" value="BLR3961 PROTEIN"/>
    <property type="match status" value="1"/>
</dbReference>
<dbReference type="Gene3D" id="3.50.50.60">
    <property type="entry name" value="FAD/NAD(P)-binding domain"/>
    <property type="match status" value="1"/>
</dbReference>
<gene>
    <name evidence="6" type="ORF">BIZ92_09395</name>
</gene>
<feature type="domain" description="RsdA/BaiN/AoA(So)-like insert" evidence="5">
    <location>
        <begin position="199"/>
        <end position="355"/>
    </location>
</feature>
<dbReference type="PANTHER" id="PTHR42887">
    <property type="entry name" value="OS12G0638800 PROTEIN"/>
    <property type="match status" value="1"/>
</dbReference>
<evidence type="ECO:0000313" key="6">
    <source>
        <dbReference type="EMBL" id="OMG87814.1"/>
    </source>
</evidence>
<protein>
    <submittedName>
        <fullName evidence="6">NAD(FAD)-utilizing dehydrogenase</fullName>
    </submittedName>
</protein>
<dbReference type="RefSeq" id="WP_076411808.1">
    <property type="nucleotide sequence ID" value="NZ_AP028040.1"/>
</dbReference>
<dbReference type="InterPro" id="IPR055178">
    <property type="entry name" value="RsdA/BaiN/AoA(So)-like_dom"/>
</dbReference>
<proteinExistence type="predicted"/>
<keyword evidence="2" id="KW-0285">Flavoprotein</keyword>
<dbReference type="Pfam" id="PF03486">
    <property type="entry name" value="HI0933_like"/>
    <property type="match status" value="1"/>
</dbReference>
<keyword evidence="3" id="KW-0274">FAD</keyword>
<dbReference type="Gene3D" id="2.40.30.10">
    <property type="entry name" value="Translation factors"/>
    <property type="match status" value="1"/>
</dbReference>